<dbReference type="AlphaFoldDB" id="A0A6N7ZNF7"/>
<evidence type="ECO:0000256" key="1">
    <source>
        <dbReference type="SAM" id="MobiDB-lite"/>
    </source>
</evidence>
<protein>
    <submittedName>
        <fullName evidence="2">Uncharacterized protein</fullName>
    </submittedName>
</protein>
<proteinExistence type="predicted"/>
<dbReference type="EMBL" id="WMKA01000080">
    <property type="protein sequence ID" value="MTG90956.1"/>
    <property type="molecule type" value="Genomic_DNA"/>
</dbReference>
<name>A0A6N7ZNF7_9MICO</name>
<sequence>MASYADVDEAGIPQGDRDEYTLNAADIMNLAEEVSGGIRLGLSIPRGARLVTIVAYYQAPPTEVESNPSPNSASWSFEVNKH</sequence>
<organism evidence="2 3">
    <name type="scientific">Cellulosimicrobium composti</name>
    <dbReference type="NCBI Taxonomy" id="2672572"/>
    <lineage>
        <taxon>Bacteria</taxon>
        <taxon>Bacillati</taxon>
        <taxon>Actinomycetota</taxon>
        <taxon>Actinomycetes</taxon>
        <taxon>Micrococcales</taxon>
        <taxon>Promicromonosporaceae</taxon>
        <taxon>Cellulosimicrobium</taxon>
    </lineage>
</organism>
<dbReference type="Proteomes" id="UP000440668">
    <property type="component" value="Unassembled WGS sequence"/>
</dbReference>
<comment type="caution">
    <text evidence="2">The sequence shown here is derived from an EMBL/GenBank/DDBJ whole genome shotgun (WGS) entry which is preliminary data.</text>
</comment>
<gene>
    <name evidence="2" type="ORF">GJV82_18730</name>
</gene>
<reference evidence="2 3" key="1">
    <citation type="submission" date="2019-11" db="EMBL/GenBank/DDBJ databases">
        <title>Cellulosimicrobium composti sp. nov. isolated from a compost.</title>
        <authorList>
            <person name="Yang Y."/>
        </authorList>
    </citation>
    <scope>NUCLEOTIDE SEQUENCE [LARGE SCALE GENOMIC DNA]</scope>
    <source>
        <strain evidence="2 3">BIT-GX5</strain>
    </source>
</reference>
<evidence type="ECO:0000313" key="2">
    <source>
        <dbReference type="EMBL" id="MTG90956.1"/>
    </source>
</evidence>
<evidence type="ECO:0000313" key="3">
    <source>
        <dbReference type="Proteomes" id="UP000440668"/>
    </source>
</evidence>
<accession>A0A6N7ZNF7</accession>
<feature type="region of interest" description="Disordered" evidence="1">
    <location>
        <begin position="62"/>
        <end position="82"/>
    </location>
</feature>
<feature type="compositionally biased region" description="Polar residues" evidence="1">
    <location>
        <begin position="64"/>
        <end position="82"/>
    </location>
</feature>